<keyword evidence="3" id="KW-1003">Cell membrane</keyword>
<evidence type="ECO:0000256" key="3">
    <source>
        <dbReference type="ARBA" id="ARBA00022475"/>
    </source>
</evidence>
<feature type="transmembrane region" description="Helical" evidence="7">
    <location>
        <begin position="359"/>
        <end position="383"/>
    </location>
</feature>
<dbReference type="OrthoDB" id="9807274at2"/>
<dbReference type="PROSITE" id="PS50850">
    <property type="entry name" value="MFS"/>
    <property type="match status" value="1"/>
</dbReference>
<evidence type="ECO:0000313" key="9">
    <source>
        <dbReference type="EMBL" id="RBW70028.1"/>
    </source>
</evidence>
<organism evidence="9 10">
    <name type="scientific">Bacillus taeanensis</name>
    <dbReference type="NCBI Taxonomy" id="273032"/>
    <lineage>
        <taxon>Bacteria</taxon>
        <taxon>Bacillati</taxon>
        <taxon>Bacillota</taxon>
        <taxon>Bacilli</taxon>
        <taxon>Bacillales</taxon>
        <taxon>Bacillaceae</taxon>
        <taxon>Bacillus</taxon>
    </lineage>
</organism>
<gene>
    <name evidence="9" type="ORF">DS031_09095</name>
</gene>
<reference evidence="9 10" key="1">
    <citation type="submission" date="2018-07" db="EMBL/GenBank/DDBJ databases">
        <title>Lottiidibacillus patelloidae gen. nov., sp. nov., isolated from the intestinal tract of a marine limpet and the reclassification of B. taeanensis BH030017T, B. algicola KMM 3737T and B. hwajinpoensis SW-72T as genus Lottiidibacillus.</title>
        <authorList>
            <person name="Liu R."/>
            <person name="Huang Z."/>
        </authorList>
    </citation>
    <scope>NUCLEOTIDE SEQUENCE [LARGE SCALE GENOMIC DNA]</scope>
    <source>
        <strain evidence="9 10">BH030017</strain>
    </source>
</reference>
<feature type="transmembrane region" description="Helical" evidence="7">
    <location>
        <begin position="334"/>
        <end position="353"/>
    </location>
</feature>
<feature type="transmembrane region" description="Helical" evidence="7">
    <location>
        <begin position="225"/>
        <end position="248"/>
    </location>
</feature>
<feature type="transmembrane region" description="Helical" evidence="7">
    <location>
        <begin position="301"/>
        <end position="322"/>
    </location>
</feature>
<comment type="subcellular location">
    <subcellularLocation>
        <location evidence="1">Cell membrane</location>
        <topology evidence="1">Multi-pass membrane protein</topology>
    </subcellularLocation>
</comment>
<dbReference type="PANTHER" id="PTHR23501:SF191">
    <property type="entry name" value="VACUOLAR BASIC AMINO ACID TRANSPORTER 4"/>
    <property type="match status" value="1"/>
</dbReference>
<dbReference type="EMBL" id="QOCW01000007">
    <property type="protein sequence ID" value="RBW70028.1"/>
    <property type="molecule type" value="Genomic_DNA"/>
</dbReference>
<keyword evidence="4 7" id="KW-0812">Transmembrane</keyword>
<feature type="transmembrane region" description="Helical" evidence="7">
    <location>
        <begin position="80"/>
        <end position="99"/>
    </location>
</feature>
<evidence type="ECO:0000256" key="1">
    <source>
        <dbReference type="ARBA" id="ARBA00004651"/>
    </source>
</evidence>
<dbReference type="GO" id="GO:0022857">
    <property type="term" value="F:transmembrane transporter activity"/>
    <property type="evidence" value="ECO:0007669"/>
    <property type="project" value="InterPro"/>
</dbReference>
<proteinExistence type="predicted"/>
<feature type="transmembrane region" description="Helical" evidence="7">
    <location>
        <begin position="269"/>
        <end position="289"/>
    </location>
</feature>
<evidence type="ECO:0000259" key="8">
    <source>
        <dbReference type="PROSITE" id="PS50850"/>
    </source>
</evidence>
<dbReference type="Gene3D" id="1.20.1250.20">
    <property type="entry name" value="MFS general substrate transporter like domains"/>
    <property type="match status" value="1"/>
</dbReference>
<feature type="domain" description="Major facilitator superfamily (MFS) profile" evidence="8">
    <location>
        <begin position="15"/>
        <end position="496"/>
    </location>
</feature>
<dbReference type="PRINTS" id="PR01036">
    <property type="entry name" value="TCRTETB"/>
</dbReference>
<dbReference type="NCBIfam" id="TIGR00711">
    <property type="entry name" value="efflux_EmrB"/>
    <property type="match status" value="1"/>
</dbReference>
<feature type="transmembrane region" description="Helical" evidence="7">
    <location>
        <begin position="170"/>
        <end position="189"/>
    </location>
</feature>
<feature type="transmembrane region" description="Helical" evidence="7">
    <location>
        <begin position="138"/>
        <end position="164"/>
    </location>
</feature>
<sequence length="502" mass="54758">MLISIRNKKTYRPLVLTAIILSMFMAAIEGTIVSTAMPGIVSELGSFSLFSWVFSSYLLMQAVTILIFGKLSDLFGRKPIFIFGVVVFLIGSFLCGYAQSMEQLILFRFMQGLGAGAVQPIALTIVGDMYSVEERSKIQGYLASVWGISAVIGPALGGIFVQYIDWAWVFWMNIPLGLLSLCGVMMFLHEKTEQKKQVIDYKGAFLLFISITSFMLVLIEGGVRWDWLSLPIVGLTIIGGGGLVLFIIQEKRIVEPMMPLEIWKYRLILLANAATCTSGMIIIGVSSFLPTFVQGVMEETPIVAGFTLTTMSIGWPIASTIAGKLQLKIGYRNTALFGGVLLLIGGLLFVLLTPERGPLWAGAGSFFIGAGMGLSSTPFLVAIQSSVDWKMRGIATASNMFMRILGSSIGAALLGSILNSRLKEHLIAYQDDPEQSLTIDQANLLLDAEKRSNLAEETLTILQDGLTLSLKSVYMGLSIIAIITFVFIILLPKNKDEKSETS</sequence>
<evidence type="ECO:0000256" key="6">
    <source>
        <dbReference type="ARBA" id="ARBA00023136"/>
    </source>
</evidence>
<keyword evidence="5 7" id="KW-1133">Transmembrane helix</keyword>
<keyword evidence="6 7" id="KW-0472">Membrane</keyword>
<dbReference type="GO" id="GO:0005886">
    <property type="term" value="C:plasma membrane"/>
    <property type="evidence" value="ECO:0007669"/>
    <property type="project" value="UniProtKB-SubCell"/>
</dbReference>
<dbReference type="AlphaFoldDB" id="A0A366XWU1"/>
<evidence type="ECO:0000313" key="10">
    <source>
        <dbReference type="Proteomes" id="UP000253314"/>
    </source>
</evidence>
<dbReference type="CDD" id="cd17502">
    <property type="entry name" value="MFS_Azr1_MDR_like"/>
    <property type="match status" value="1"/>
</dbReference>
<feature type="transmembrane region" description="Helical" evidence="7">
    <location>
        <begin position="49"/>
        <end position="68"/>
    </location>
</feature>
<accession>A0A366XWU1</accession>
<feature type="transmembrane region" description="Helical" evidence="7">
    <location>
        <begin position="472"/>
        <end position="491"/>
    </location>
</feature>
<keyword evidence="10" id="KW-1185">Reference proteome</keyword>
<dbReference type="InterPro" id="IPR020846">
    <property type="entry name" value="MFS_dom"/>
</dbReference>
<feature type="transmembrane region" description="Helical" evidence="7">
    <location>
        <begin position="201"/>
        <end position="219"/>
    </location>
</feature>
<protein>
    <submittedName>
        <fullName evidence="9">MFS transporter</fullName>
    </submittedName>
</protein>
<evidence type="ECO:0000256" key="2">
    <source>
        <dbReference type="ARBA" id="ARBA00022448"/>
    </source>
</evidence>
<dbReference type="Pfam" id="PF07690">
    <property type="entry name" value="MFS_1"/>
    <property type="match status" value="1"/>
</dbReference>
<dbReference type="Gene3D" id="1.20.1720.10">
    <property type="entry name" value="Multidrug resistance protein D"/>
    <property type="match status" value="1"/>
</dbReference>
<dbReference type="SUPFAM" id="SSF103473">
    <property type="entry name" value="MFS general substrate transporter"/>
    <property type="match status" value="1"/>
</dbReference>
<dbReference type="Proteomes" id="UP000253314">
    <property type="component" value="Unassembled WGS sequence"/>
</dbReference>
<dbReference type="InterPro" id="IPR004638">
    <property type="entry name" value="EmrB-like"/>
</dbReference>
<feature type="transmembrane region" description="Helical" evidence="7">
    <location>
        <begin position="404"/>
        <end position="422"/>
    </location>
</feature>
<dbReference type="FunFam" id="1.20.1720.10:FF:000004">
    <property type="entry name" value="EmrB/QacA family drug resistance transporter"/>
    <property type="match status" value="1"/>
</dbReference>
<evidence type="ECO:0000256" key="7">
    <source>
        <dbReference type="SAM" id="Phobius"/>
    </source>
</evidence>
<feature type="transmembrane region" description="Helical" evidence="7">
    <location>
        <begin position="14"/>
        <end position="37"/>
    </location>
</feature>
<evidence type="ECO:0000256" key="4">
    <source>
        <dbReference type="ARBA" id="ARBA00022692"/>
    </source>
</evidence>
<keyword evidence="2" id="KW-0813">Transport</keyword>
<feature type="transmembrane region" description="Helical" evidence="7">
    <location>
        <begin position="105"/>
        <end position="126"/>
    </location>
</feature>
<name>A0A366XWU1_9BACI</name>
<dbReference type="InterPro" id="IPR011701">
    <property type="entry name" value="MFS"/>
</dbReference>
<dbReference type="InterPro" id="IPR036259">
    <property type="entry name" value="MFS_trans_sf"/>
</dbReference>
<comment type="caution">
    <text evidence="9">The sequence shown here is derived from an EMBL/GenBank/DDBJ whole genome shotgun (WGS) entry which is preliminary data.</text>
</comment>
<dbReference type="PANTHER" id="PTHR23501">
    <property type="entry name" value="MAJOR FACILITATOR SUPERFAMILY"/>
    <property type="match status" value="1"/>
</dbReference>
<evidence type="ECO:0000256" key="5">
    <source>
        <dbReference type="ARBA" id="ARBA00022989"/>
    </source>
</evidence>